<dbReference type="GO" id="GO:0005524">
    <property type="term" value="F:ATP binding"/>
    <property type="evidence" value="ECO:0007669"/>
    <property type="project" value="UniProtKB-UniRule"/>
</dbReference>
<feature type="cross-link" description="Glycyl lysine isopeptide (Lys-Gly) (interchain with G-Cter in SUMO2)" evidence="9">
    <location>
        <position position="812"/>
    </location>
</feature>
<dbReference type="AlphaFoldDB" id="A0A078B8R6"/>
<dbReference type="CDD" id="cd05117">
    <property type="entry name" value="STKc_CAMK"/>
    <property type="match status" value="1"/>
</dbReference>
<evidence type="ECO:0000256" key="8">
    <source>
        <dbReference type="PIRSR" id="PIRSR630616-2"/>
    </source>
</evidence>
<evidence type="ECO:0000256" key="11">
    <source>
        <dbReference type="SAM" id="MobiDB-lite"/>
    </source>
</evidence>
<reference evidence="13 14" key="1">
    <citation type="submission" date="2014-06" db="EMBL/GenBank/DDBJ databases">
        <authorList>
            <person name="Swart Estienne"/>
        </authorList>
    </citation>
    <scope>NUCLEOTIDE SEQUENCE [LARGE SCALE GENOMIC DNA]</scope>
    <source>
        <strain evidence="13 14">130c</strain>
    </source>
</reference>
<feature type="compositionally biased region" description="Polar residues" evidence="11">
    <location>
        <begin position="181"/>
        <end position="203"/>
    </location>
</feature>
<evidence type="ECO:0000256" key="5">
    <source>
        <dbReference type="ARBA" id="ARBA00022777"/>
    </source>
</evidence>
<dbReference type="EMBL" id="CCKQ01018821">
    <property type="protein sequence ID" value="CDW90809.1"/>
    <property type="molecule type" value="Genomic_DNA"/>
</dbReference>
<feature type="compositionally biased region" description="Polar residues" evidence="11">
    <location>
        <begin position="213"/>
        <end position="228"/>
    </location>
</feature>
<keyword evidence="4 8" id="KW-0547">Nucleotide-binding</keyword>
<name>A0A078B8R6_STYLE</name>
<evidence type="ECO:0000256" key="4">
    <source>
        <dbReference type="ARBA" id="ARBA00022741"/>
    </source>
</evidence>
<dbReference type="PROSITE" id="PS00107">
    <property type="entry name" value="PROTEIN_KINASE_ATP"/>
    <property type="match status" value="1"/>
</dbReference>
<keyword evidence="14" id="KW-1185">Reference proteome</keyword>
<dbReference type="FunFam" id="1.10.510.10:FF:000571">
    <property type="entry name" value="Maternal embryonic leucine zipper kinase"/>
    <property type="match status" value="1"/>
</dbReference>
<comment type="subunit">
    <text evidence="1">Monomer.</text>
</comment>
<evidence type="ECO:0000313" key="14">
    <source>
        <dbReference type="Proteomes" id="UP000039865"/>
    </source>
</evidence>
<keyword evidence="6 8" id="KW-0067">ATP-binding</keyword>
<keyword evidence="2" id="KW-0723">Serine/threonine-protein kinase</keyword>
<keyword evidence="3" id="KW-0808">Transferase</keyword>
<sequence>MPKRLSGYKAYLTTTNQKQTDNSELGINPRTAGSGQKQSAHQYSGGTNLIGSVKKAAIYMRQPVRSSIINSSMSFNHTMGSSFVSNHHYQQNRKGQVKNSNLKSHKLQPKILRGENTNHLQTMPSPSKHNEKENLMVISDTSSPSKSPMRQQKEMIRLSQNNQRVFTQKQNTTRDKVQGPSLIQQTLSPKINNYQIKPKSPQQRYYKPAGHTSFISNNTLDNHPPKSNLTLGSSSSQLRLQSQLGAITSRPKTSSNNFSSFGESMQARQEILQNRQRNESANSNNSLNKFQSSMIRSFHRESMLNGQNVRSSTIASSGATTCSNFNSQKPGSLNRKEKFKSYFKHYLNSNNKHQQSQLRNTQLMEANQSSERLHQSNLTNSQIYLNTQAYANNHMCSFADGQDSGIIQQTQTFSNYQRTPRNQNQIFNVNQSGRCSAAGYITTNTINHIQPLDTRLNKCISSSNIINDKKRSGSGGVHIDGNEQVRNKLVVLSEVIKNQHVRITNNLNLAEREGLRLQTQTPSTHMYQQTFYNTENGQQSNKSLRGYKPRKIRNNFYNNKVLSARPSTVPDSKITSPQMMKTISQKQSSKKAIANTIMSNNQSLKKKIMDAKGGNATIMNYATSATSRKLSYTSRKNLTTKFNLKSPEQKQELAPLLAESDLNSDKSLQAHSRSKSICIQDYTLGKKLGEGAYAVVHTAFNKKTNDRLAMKIYDKEKILSNASRKRSVSREITLLKRLDHPNIVKLYESIDTKKSLNLVMEHVEGKSLYEYVKEKNYEGRFIPEEEVKIIIRQLLTGVSFMHNKGIAHRDLKLDNILLVDNKSRILNNDPFLIKIIDFGFSVTTEKPQKQFCGTPSYMAPEIVKKQEYDPKSSDIWAIGILAYRMLYGIPPFRAPNEKELYQKIMKGVYCFPDFSKCIDYPEYQHRIPGEVSESAKDIITNMIKYEGKDRWSADELLKHSWFQE</sequence>
<dbReference type="InterPro" id="IPR008271">
    <property type="entry name" value="Ser/Thr_kinase_AS"/>
</dbReference>
<dbReference type="InParanoid" id="A0A078B8R6"/>
<evidence type="ECO:0000259" key="12">
    <source>
        <dbReference type="PROSITE" id="PS50011"/>
    </source>
</evidence>
<protein>
    <submittedName>
        <fullName evidence="13">Protein kinase domain containing protein</fullName>
    </submittedName>
</protein>
<proteinExistence type="predicted"/>
<evidence type="ECO:0000256" key="6">
    <source>
        <dbReference type="ARBA" id="ARBA00022840"/>
    </source>
</evidence>
<dbReference type="PROSITE" id="PS00108">
    <property type="entry name" value="PROTEIN_KINASE_ST"/>
    <property type="match status" value="1"/>
</dbReference>
<feature type="region of interest" description="Disordered" evidence="11">
    <location>
        <begin position="167"/>
        <end position="237"/>
    </location>
</feature>
<dbReference type="GO" id="GO:0004674">
    <property type="term" value="F:protein serine/threonine kinase activity"/>
    <property type="evidence" value="ECO:0007669"/>
    <property type="project" value="UniProtKB-KW"/>
</dbReference>
<evidence type="ECO:0000313" key="13">
    <source>
        <dbReference type="EMBL" id="CDW90809.1"/>
    </source>
</evidence>
<evidence type="ECO:0000256" key="1">
    <source>
        <dbReference type="ARBA" id="ARBA00011245"/>
    </source>
</evidence>
<evidence type="ECO:0000256" key="2">
    <source>
        <dbReference type="ARBA" id="ARBA00022527"/>
    </source>
</evidence>
<dbReference type="SMART" id="SM00220">
    <property type="entry name" value="S_TKc"/>
    <property type="match status" value="1"/>
</dbReference>
<dbReference type="InterPro" id="IPR017441">
    <property type="entry name" value="Protein_kinase_ATP_BS"/>
</dbReference>
<dbReference type="PROSITE" id="PS50011">
    <property type="entry name" value="PROTEIN_KINASE_DOM"/>
    <property type="match status" value="1"/>
</dbReference>
<dbReference type="SUPFAM" id="SSF56112">
    <property type="entry name" value="Protein kinase-like (PK-like)"/>
    <property type="match status" value="1"/>
</dbReference>
<dbReference type="OMA" id="HIDGNEQ"/>
<feature type="binding site" evidence="8 10">
    <location>
        <position position="711"/>
    </location>
    <ligand>
        <name>ATP</name>
        <dbReference type="ChEBI" id="CHEBI:30616"/>
    </ligand>
</feature>
<dbReference type="Pfam" id="PF00069">
    <property type="entry name" value="Pkinase"/>
    <property type="match status" value="1"/>
</dbReference>
<dbReference type="Proteomes" id="UP000039865">
    <property type="component" value="Unassembled WGS sequence"/>
</dbReference>
<gene>
    <name evidence="13" type="primary">Contig11250.g12014</name>
    <name evidence="13" type="ORF">STYLEM_19956</name>
</gene>
<feature type="domain" description="Protein kinase" evidence="12">
    <location>
        <begin position="682"/>
        <end position="962"/>
    </location>
</feature>
<dbReference type="InterPro" id="IPR011009">
    <property type="entry name" value="Kinase-like_dom_sf"/>
</dbReference>
<evidence type="ECO:0000256" key="9">
    <source>
        <dbReference type="PIRSR" id="PIRSR630616-3"/>
    </source>
</evidence>
<dbReference type="InterPro" id="IPR030616">
    <property type="entry name" value="Aur-like"/>
</dbReference>
<accession>A0A078B8R6</accession>
<organism evidence="13 14">
    <name type="scientific">Stylonychia lemnae</name>
    <name type="common">Ciliate</name>
    <dbReference type="NCBI Taxonomy" id="5949"/>
    <lineage>
        <taxon>Eukaryota</taxon>
        <taxon>Sar</taxon>
        <taxon>Alveolata</taxon>
        <taxon>Ciliophora</taxon>
        <taxon>Intramacronucleata</taxon>
        <taxon>Spirotrichea</taxon>
        <taxon>Stichotrichia</taxon>
        <taxon>Sporadotrichida</taxon>
        <taxon>Oxytrichidae</taxon>
        <taxon>Stylonychinae</taxon>
        <taxon>Stylonychia</taxon>
    </lineage>
</organism>
<feature type="region of interest" description="Disordered" evidence="11">
    <location>
        <begin position="16"/>
        <end position="43"/>
    </location>
</feature>
<dbReference type="Gene3D" id="1.10.510.10">
    <property type="entry name" value="Transferase(Phosphotransferase) domain 1"/>
    <property type="match status" value="1"/>
</dbReference>
<evidence type="ECO:0000256" key="3">
    <source>
        <dbReference type="ARBA" id="ARBA00022679"/>
    </source>
</evidence>
<evidence type="ECO:0000256" key="10">
    <source>
        <dbReference type="PROSITE-ProRule" id="PRU10141"/>
    </source>
</evidence>
<evidence type="ECO:0000256" key="7">
    <source>
        <dbReference type="PIRSR" id="PIRSR630616-1"/>
    </source>
</evidence>
<keyword evidence="5 13" id="KW-0418">Kinase</keyword>
<dbReference type="InterPro" id="IPR000719">
    <property type="entry name" value="Prot_kinase_dom"/>
</dbReference>
<feature type="active site" description="Proton acceptor" evidence="7">
    <location>
        <position position="810"/>
    </location>
</feature>
<dbReference type="PANTHER" id="PTHR24350">
    <property type="entry name" value="SERINE/THREONINE-PROTEIN KINASE IAL-RELATED"/>
    <property type="match status" value="1"/>
</dbReference>
<dbReference type="FunFam" id="3.30.200.20:FF:000042">
    <property type="entry name" value="Aurora kinase A"/>
    <property type="match status" value="1"/>
</dbReference>
<feature type="binding site" evidence="8">
    <location>
        <position position="837"/>
    </location>
    <ligand>
        <name>ATP</name>
        <dbReference type="ChEBI" id="CHEBI:30616"/>
    </ligand>
</feature>